<gene>
    <name evidence="2" type="ORF">C8J25_11136</name>
</gene>
<evidence type="ECO:0000313" key="2">
    <source>
        <dbReference type="EMBL" id="PTW44200.1"/>
    </source>
</evidence>
<dbReference type="RefSeq" id="WP_107955727.1">
    <property type="nucleotide sequence ID" value="NZ_QAYE01000011.1"/>
</dbReference>
<dbReference type="SUPFAM" id="SSF53756">
    <property type="entry name" value="UDP-Glycosyltransferase/glycogen phosphorylase"/>
    <property type="match status" value="1"/>
</dbReference>
<comment type="caution">
    <text evidence="2">The sequence shown here is derived from an EMBL/GenBank/DDBJ whole genome shotgun (WGS) entry which is preliminary data.</text>
</comment>
<dbReference type="OrthoDB" id="7186565at2"/>
<protein>
    <submittedName>
        <fullName evidence="2">UDP-N-acetylglucosamine transferase subunit ALG13</fullName>
    </submittedName>
</protein>
<dbReference type="Pfam" id="PF04101">
    <property type="entry name" value="Glyco_tran_28_C"/>
    <property type="match status" value="1"/>
</dbReference>
<evidence type="ECO:0000313" key="3">
    <source>
        <dbReference type="Proteomes" id="UP000244013"/>
    </source>
</evidence>
<organism evidence="2 3">
    <name type="scientific">Sphingomonas faeni</name>
    <dbReference type="NCBI Taxonomy" id="185950"/>
    <lineage>
        <taxon>Bacteria</taxon>
        <taxon>Pseudomonadati</taxon>
        <taxon>Pseudomonadota</taxon>
        <taxon>Alphaproteobacteria</taxon>
        <taxon>Sphingomonadales</taxon>
        <taxon>Sphingomonadaceae</taxon>
        <taxon>Sphingomonas</taxon>
    </lineage>
</organism>
<evidence type="ECO:0000259" key="1">
    <source>
        <dbReference type="Pfam" id="PF04101"/>
    </source>
</evidence>
<name>A0A2T5TY56_9SPHN</name>
<dbReference type="GeneID" id="91007575"/>
<dbReference type="AlphaFoldDB" id="A0A2T5TY56"/>
<sequence>MIFASVGSMLPFDRLTRAVDAWAGDNPQTPVHIQIGDGSYEPQNAEWTRMMPHDVYLQRLTDCSLFVAHVGIGSILQALELGRQMLMLPRRASLGEHTTEHQLDTAAKFQETAGLAIAQDASALRLAMSALLSSPLSGATRLSCFAPKPMTDKIREFLLTTLPR</sequence>
<reference evidence="2 3" key="1">
    <citation type="submission" date="2018-04" db="EMBL/GenBank/DDBJ databases">
        <title>Genomic Encyclopedia of Type Strains, Phase III (KMG-III): the genomes of soil and plant-associated and newly described type strains.</title>
        <authorList>
            <person name="Whitman W."/>
        </authorList>
    </citation>
    <scope>NUCLEOTIDE SEQUENCE [LARGE SCALE GENOMIC DNA]</scope>
    <source>
        <strain evidence="2 3">MA-olki</strain>
    </source>
</reference>
<dbReference type="InterPro" id="IPR007235">
    <property type="entry name" value="Glyco_trans_28_C"/>
</dbReference>
<dbReference type="GO" id="GO:0016758">
    <property type="term" value="F:hexosyltransferase activity"/>
    <property type="evidence" value="ECO:0007669"/>
    <property type="project" value="InterPro"/>
</dbReference>
<accession>A0A2T5TY56</accession>
<dbReference type="Proteomes" id="UP000244013">
    <property type="component" value="Unassembled WGS sequence"/>
</dbReference>
<dbReference type="Gene3D" id="3.40.50.2000">
    <property type="entry name" value="Glycogen Phosphorylase B"/>
    <property type="match status" value="1"/>
</dbReference>
<proteinExistence type="predicted"/>
<dbReference type="EMBL" id="QAYE01000011">
    <property type="protein sequence ID" value="PTW44200.1"/>
    <property type="molecule type" value="Genomic_DNA"/>
</dbReference>
<feature type="domain" description="Glycosyl transferase family 28 C-terminal" evidence="1">
    <location>
        <begin position="3"/>
        <end position="139"/>
    </location>
</feature>
<keyword evidence="2" id="KW-0808">Transferase</keyword>